<dbReference type="GO" id="GO:0004072">
    <property type="term" value="F:aspartate kinase activity"/>
    <property type="evidence" value="ECO:0007669"/>
    <property type="project" value="UniProtKB-EC"/>
</dbReference>
<organism evidence="14">
    <name type="scientific">marine metagenome</name>
    <dbReference type="NCBI Taxonomy" id="408172"/>
    <lineage>
        <taxon>unclassified sequences</taxon>
        <taxon>metagenomes</taxon>
        <taxon>ecological metagenomes</taxon>
    </lineage>
</organism>
<keyword evidence="6" id="KW-0808">Transferase</keyword>
<dbReference type="Gene3D" id="3.30.2130.10">
    <property type="entry name" value="VC0802-like"/>
    <property type="match status" value="1"/>
</dbReference>
<dbReference type="PROSITE" id="PS51671">
    <property type="entry name" value="ACT"/>
    <property type="match status" value="1"/>
</dbReference>
<evidence type="ECO:0000313" key="14">
    <source>
        <dbReference type="EMBL" id="SVA48249.1"/>
    </source>
</evidence>
<dbReference type="GO" id="GO:0005829">
    <property type="term" value="C:cytosol"/>
    <property type="evidence" value="ECO:0007669"/>
    <property type="project" value="TreeGrafter"/>
</dbReference>
<evidence type="ECO:0000256" key="6">
    <source>
        <dbReference type="ARBA" id="ARBA00022679"/>
    </source>
</evidence>
<evidence type="ECO:0000256" key="11">
    <source>
        <dbReference type="ARBA" id="ARBA00023154"/>
    </source>
</evidence>
<comment type="catalytic activity">
    <reaction evidence="12">
        <text>L-aspartate + ATP = 4-phospho-L-aspartate + ADP</text>
        <dbReference type="Rhea" id="RHEA:23776"/>
        <dbReference type="ChEBI" id="CHEBI:29991"/>
        <dbReference type="ChEBI" id="CHEBI:30616"/>
        <dbReference type="ChEBI" id="CHEBI:57535"/>
        <dbReference type="ChEBI" id="CHEBI:456216"/>
        <dbReference type="EC" id="2.7.2.4"/>
    </reaction>
</comment>
<dbReference type="EMBL" id="UINC01010884">
    <property type="protein sequence ID" value="SVA48249.1"/>
    <property type="molecule type" value="Genomic_DNA"/>
</dbReference>
<dbReference type="SUPFAM" id="SSF55021">
    <property type="entry name" value="ACT-like"/>
    <property type="match status" value="2"/>
</dbReference>
<dbReference type="InterPro" id="IPR005260">
    <property type="entry name" value="Asp_kin_monofn"/>
</dbReference>
<dbReference type="SUPFAM" id="SSF53633">
    <property type="entry name" value="Carbamate kinase-like"/>
    <property type="match status" value="1"/>
</dbReference>
<dbReference type="InterPro" id="IPR018042">
    <property type="entry name" value="Aspartate_kinase_CS"/>
</dbReference>
<dbReference type="InterPro" id="IPR001048">
    <property type="entry name" value="Asp/Glu/Uridylate_kinase"/>
</dbReference>
<comment type="pathway">
    <text evidence="2">Amino-acid biosynthesis; L-threonine biosynthesis; L-threonine from L-aspartate: step 1/5.</text>
</comment>
<evidence type="ECO:0000259" key="13">
    <source>
        <dbReference type="PROSITE" id="PS51671"/>
    </source>
</evidence>
<dbReference type="Pfam" id="PF00696">
    <property type="entry name" value="AA_kinase"/>
    <property type="match status" value="1"/>
</dbReference>
<evidence type="ECO:0000256" key="2">
    <source>
        <dbReference type="ARBA" id="ARBA00005139"/>
    </source>
</evidence>
<dbReference type="InterPro" id="IPR045865">
    <property type="entry name" value="ACT-like_dom_sf"/>
</dbReference>
<dbReference type="InterPro" id="IPR002912">
    <property type="entry name" value="ACT_dom"/>
</dbReference>
<reference evidence="14" key="1">
    <citation type="submission" date="2018-05" db="EMBL/GenBank/DDBJ databases">
        <authorList>
            <person name="Lanie J.A."/>
            <person name="Ng W.-L."/>
            <person name="Kazmierczak K.M."/>
            <person name="Andrzejewski T.M."/>
            <person name="Davidsen T.M."/>
            <person name="Wayne K.J."/>
            <person name="Tettelin H."/>
            <person name="Glass J.I."/>
            <person name="Rusch D."/>
            <person name="Podicherti R."/>
            <person name="Tsui H.-C.T."/>
            <person name="Winkler M.E."/>
        </authorList>
    </citation>
    <scope>NUCLEOTIDE SEQUENCE</scope>
</reference>
<comment type="pathway">
    <text evidence="1">Amino-acid biosynthesis; L-methionine biosynthesis via de novo pathway; L-homoserine from L-aspartate: step 1/3.</text>
</comment>
<dbReference type="InterPro" id="IPR001341">
    <property type="entry name" value="Asp_kinase"/>
</dbReference>
<keyword evidence="11" id="KW-0457">Lysine biosynthesis</keyword>
<keyword evidence="8" id="KW-0547">Nucleotide-binding</keyword>
<dbReference type="PANTHER" id="PTHR21499">
    <property type="entry name" value="ASPARTATE KINASE"/>
    <property type="match status" value="1"/>
</dbReference>
<dbReference type="CDD" id="cd04923">
    <property type="entry name" value="ACT_AK-LysC-DapG-like_2"/>
    <property type="match status" value="1"/>
</dbReference>
<evidence type="ECO:0000256" key="1">
    <source>
        <dbReference type="ARBA" id="ARBA00004986"/>
    </source>
</evidence>
<name>A0A381W6R1_9ZZZZ</name>
<dbReference type="AlphaFoldDB" id="A0A381W6R1"/>
<dbReference type="InterPro" id="IPR041740">
    <property type="entry name" value="AKii-LysC-BS"/>
</dbReference>
<evidence type="ECO:0000256" key="3">
    <source>
        <dbReference type="ARBA" id="ARBA00010122"/>
    </source>
</evidence>
<dbReference type="NCBIfam" id="TIGR00656">
    <property type="entry name" value="asp_kin_monofn"/>
    <property type="match status" value="1"/>
</dbReference>
<keyword evidence="10" id="KW-0067">ATP-binding</keyword>
<dbReference type="GO" id="GO:0005524">
    <property type="term" value="F:ATP binding"/>
    <property type="evidence" value="ECO:0007669"/>
    <property type="project" value="UniProtKB-KW"/>
</dbReference>
<dbReference type="InterPro" id="IPR036393">
    <property type="entry name" value="AceGlu_kinase-like_sf"/>
</dbReference>
<dbReference type="Pfam" id="PF22468">
    <property type="entry name" value="ACT_9"/>
    <property type="match status" value="2"/>
</dbReference>
<dbReference type="PANTHER" id="PTHR21499:SF3">
    <property type="entry name" value="ASPARTOKINASE"/>
    <property type="match status" value="1"/>
</dbReference>
<dbReference type="UniPathway" id="UPA00050">
    <property type="reaction ID" value="UER00461"/>
</dbReference>
<evidence type="ECO:0000256" key="9">
    <source>
        <dbReference type="ARBA" id="ARBA00022777"/>
    </source>
</evidence>
<dbReference type="EC" id="2.7.2.4" evidence="4"/>
<dbReference type="FunFam" id="3.30.2130.10:FF:000001">
    <property type="entry name" value="Bifunctional aspartokinase/homoserine dehydrogenase"/>
    <property type="match status" value="1"/>
</dbReference>
<comment type="similarity">
    <text evidence="3">Belongs to the aspartokinase family.</text>
</comment>
<dbReference type="Gene3D" id="3.40.1160.10">
    <property type="entry name" value="Acetylglutamate kinase-like"/>
    <property type="match status" value="1"/>
</dbReference>
<feature type="domain" description="ACT" evidence="13">
    <location>
        <begin position="262"/>
        <end position="346"/>
    </location>
</feature>
<dbReference type="FunFam" id="3.40.1160.10:FF:000002">
    <property type="entry name" value="Aspartokinase"/>
    <property type="match status" value="1"/>
</dbReference>
<dbReference type="NCBIfam" id="NF005154">
    <property type="entry name" value="PRK06635.1-2"/>
    <property type="match status" value="1"/>
</dbReference>
<dbReference type="PIRSF" id="PIRSF000726">
    <property type="entry name" value="Asp_kin"/>
    <property type="match status" value="1"/>
</dbReference>
<evidence type="ECO:0000256" key="8">
    <source>
        <dbReference type="ARBA" id="ARBA00022741"/>
    </source>
</evidence>
<protein>
    <recommendedName>
        <fullName evidence="4">aspartate kinase</fullName>
        <ecNumber evidence="4">2.7.2.4</ecNumber>
    </recommendedName>
</protein>
<dbReference type="GO" id="GO:0009090">
    <property type="term" value="P:homoserine biosynthetic process"/>
    <property type="evidence" value="ECO:0007669"/>
    <property type="project" value="TreeGrafter"/>
</dbReference>
<evidence type="ECO:0000256" key="7">
    <source>
        <dbReference type="ARBA" id="ARBA00022737"/>
    </source>
</evidence>
<evidence type="ECO:0000256" key="12">
    <source>
        <dbReference type="ARBA" id="ARBA00047872"/>
    </source>
</evidence>
<dbReference type="NCBIfam" id="TIGR00657">
    <property type="entry name" value="asp_kinases"/>
    <property type="match status" value="1"/>
</dbReference>
<dbReference type="CDD" id="cd04913">
    <property type="entry name" value="ACT_AKii-LysC-BS-like_1"/>
    <property type="match status" value="1"/>
</dbReference>
<gene>
    <name evidence="14" type="ORF">METZ01_LOCUS101103</name>
</gene>
<dbReference type="UniPathway" id="UPA00051">
    <property type="reaction ID" value="UER00462"/>
</dbReference>
<dbReference type="GO" id="GO:0009089">
    <property type="term" value="P:lysine biosynthetic process via diaminopimelate"/>
    <property type="evidence" value="ECO:0007669"/>
    <property type="project" value="InterPro"/>
</dbReference>
<keyword evidence="5" id="KW-0028">Amino-acid biosynthesis</keyword>
<proteinExistence type="inferred from homology"/>
<keyword evidence="9" id="KW-0418">Kinase</keyword>
<dbReference type="CDD" id="cd04261">
    <property type="entry name" value="AAK_AKii-LysC-BS"/>
    <property type="match status" value="1"/>
</dbReference>
<accession>A0A381W6R1</accession>
<sequence>MKIVVMKFGGTSVADISKIKNVASIINKNYKKYKLVIVLSAMAGVTNDLQKLIDQIDYPSSKENDLVLTSGEQVTVGLLSMILNKMKIKSIPLLGWQVPIITDSSYEKAKILNINKDNILKYLVEYDVVVLAGFQGINTEGKITSIGRGGSDTTAVAIASSLNAERCDIFTDVEGVYSGDPNIVKNAKKIDKISYEEMLEMSSMGAKVLHTRSVELAMKNNLTLQVLSSLTNQEGTFIVNEKKLIEKEVVSGVSYSKDESKITISGIPDKPGIAAKIFRILSRNNINIDMIVQNISQDGISANLTFTVLNKDMKISKNLLEKNSEKILYKQLSTNSEVAKISVIGMGMMSQSGVAEKMFQTLADQQINILAISTSEIKISVLIEKKYTNNAVNSLHSAYRLGINN</sequence>
<dbReference type="InterPro" id="IPR054352">
    <property type="entry name" value="ACT_Aspartokinase"/>
</dbReference>
<dbReference type="PROSITE" id="PS00324">
    <property type="entry name" value="ASPARTOKINASE"/>
    <property type="match status" value="1"/>
</dbReference>
<evidence type="ECO:0000256" key="10">
    <source>
        <dbReference type="ARBA" id="ARBA00022840"/>
    </source>
</evidence>
<dbReference type="NCBIfam" id="NF005155">
    <property type="entry name" value="PRK06635.1-4"/>
    <property type="match status" value="1"/>
</dbReference>
<keyword evidence="7" id="KW-0677">Repeat</keyword>
<evidence type="ECO:0000256" key="5">
    <source>
        <dbReference type="ARBA" id="ARBA00022605"/>
    </source>
</evidence>
<evidence type="ECO:0000256" key="4">
    <source>
        <dbReference type="ARBA" id="ARBA00013059"/>
    </source>
</evidence>
<dbReference type="GO" id="GO:0009088">
    <property type="term" value="P:threonine biosynthetic process"/>
    <property type="evidence" value="ECO:0007669"/>
    <property type="project" value="UniProtKB-UniPathway"/>
</dbReference>